<feature type="binding site" evidence="8">
    <location>
        <begin position="49"/>
        <end position="52"/>
    </location>
    <ligand>
        <name>substrate</name>
    </ligand>
</feature>
<evidence type="ECO:0000256" key="5">
    <source>
        <dbReference type="ARBA" id="ARBA00023002"/>
    </source>
</evidence>
<evidence type="ECO:0000259" key="10">
    <source>
        <dbReference type="Pfam" id="PF00745"/>
    </source>
</evidence>
<feature type="domain" description="Tetrapyrrole biosynthesis glutamyl-tRNA reductase dimerisation" evidence="10">
    <location>
        <begin position="311"/>
        <end position="409"/>
    </location>
</feature>
<evidence type="ECO:0000259" key="12">
    <source>
        <dbReference type="Pfam" id="PF05201"/>
    </source>
</evidence>
<comment type="function">
    <text evidence="8">Catalyzes the NADPH-dependent reduction of glutamyl-tRNA(Glu) to glutamate 1-semialdehyde (GSA).</text>
</comment>
<evidence type="ECO:0000256" key="4">
    <source>
        <dbReference type="ARBA" id="ARBA00022857"/>
    </source>
</evidence>
<keyword evidence="4 8" id="KW-0521">NADP</keyword>
<reference evidence="14" key="1">
    <citation type="journal article" date="2019" name="Int. J. Syst. Evol. Microbiol.">
        <title>The Global Catalogue of Microorganisms (GCM) 10K type strain sequencing project: providing services to taxonomists for standard genome sequencing and annotation.</title>
        <authorList>
            <consortium name="The Broad Institute Genomics Platform"/>
            <consortium name="The Broad Institute Genome Sequencing Center for Infectious Disease"/>
            <person name="Wu L."/>
            <person name="Ma J."/>
        </authorList>
    </citation>
    <scope>NUCLEOTIDE SEQUENCE [LARGE SCALE GENOMIC DNA]</scope>
    <source>
        <strain evidence="14">JCM 16548</strain>
    </source>
</reference>
<feature type="site" description="Important for activity" evidence="8">
    <location>
        <position position="99"/>
    </location>
</feature>
<protein>
    <recommendedName>
        <fullName evidence="3 8">Glutamyl-tRNA reductase</fullName>
        <shortName evidence="8">GluTR</shortName>
        <ecNumber evidence="3 8">1.2.1.70</ecNumber>
    </recommendedName>
</protein>
<dbReference type="InterPro" id="IPR036343">
    <property type="entry name" value="GluRdtase_N_sf"/>
</dbReference>
<dbReference type="RefSeq" id="WP_344814471.1">
    <property type="nucleotide sequence ID" value="NZ_BAAAYX010000026.1"/>
</dbReference>
<feature type="active site" description="Nucleophile" evidence="8">
    <location>
        <position position="50"/>
    </location>
</feature>
<dbReference type="HAMAP" id="MF_00087">
    <property type="entry name" value="Glu_tRNA_reductase"/>
    <property type="match status" value="1"/>
</dbReference>
<dbReference type="Gene3D" id="3.40.50.720">
    <property type="entry name" value="NAD(P)-binding Rossmann-like Domain"/>
    <property type="match status" value="1"/>
</dbReference>
<comment type="catalytic activity">
    <reaction evidence="7 8 9">
        <text>(S)-4-amino-5-oxopentanoate + tRNA(Glu) + NADP(+) = L-glutamyl-tRNA(Glu) + NADPH + H(+)</text>
        <dbReference type="Rhea" id="RHEA:12344"/>
        <dbReference type="Rhea" id="RHEA-COMP:9663"/>
        <dbReference type="Rhea" id="RHEA-COMP:9680"/>
        <dbReference type="ChEBI" id="CHEBI:15378"/>
        <dbReference type="ChEBI" id="CHEBI:57501"/>
        <dbReference type="ChEBI" id="CHEBI:57783"/>
        <dbReference type="ChEBI" id="CHEBI:58349"/>
        <dbReference type="ChEBI" id="CHEBI:78442"/>
        <dbReference type="ChEBI" id="CHEBI:78520"/>
        <dbReference type="EC" id="1.2.1.70"/>
    </reaction>
</comment>
<feature type="domain" description="Quinate/shikimate 5-dehydrogenase/glutamyl-tRNA reductase" evidence="11">
    <location>
        <begin position="172"/>
        <end position="285"/>
    </location>
</feature>
<dbReference type="InterPro" id="IPR000343">
    <property type="entry name" value="4pyrrol_synth_GluRdtase"/>
</dbReference>
<dbReference type="Pfam" id="PF01488">
    <property type="entry name" value="Shikimate_DH"/>
    <property type="match status" value="1"/>
</dbReference>
<organism evidence="13 14">
    <name type="scientific">Microlunatus aurantiacus</name>
    <dbReference type="NCBI Taxonomy" id="446786"/>
    <lineage>
        <taxon>Bacteria</taxon>
        <taxon>Bacillati</taxon>
        <taxon>Actinomycetota</taxon>
        <taxon>Actinomycetes</taxon>
        <taxon>Propionibacteriales</taxon>
        <taxon>Propionibacteriaceae</taxon>
        <taxon>Microlunatus</taxon>
    </lineage>
</organism>
<evidence type="ECO:0000313" key="13">
    <source>
        <dbReference type="EMBL" id="GAA3718047.1"/>
    </source>
</evidence>
<dbReference type="InterPro" id="IPR006151">
    <property type="entry name" value="Shikm_DH/Glu-tRNA_Rdtase"/>
</dbReference>
<comment type="domain">
    <text evidence="8">Possesses an unusual extended V-shaped dimeric structure with each monomer consisting of three distinct domains arranged along a curved 'spinal' alpha-helix. The N-terminal catalytic domain specifically recognizes the glutamate moiety of the substrate. The second domain is the NADPH-binding domain, and the third C-terminal domain is responsible for dimerization.</text>
</comment>
<comment type="similarity">
    <text evidence="2 8 9">Belongs to the glutamyl-tRNA reductase family.</text>
</comment>
<comment type="caution">
    <text evidence="13">The sequence shown here is derived from an EMBL/GenBank/DDBJ whole genome shotgun (WGS) entry which is preliminary data.</text>
</comment>
<dbReference type="NCBIfam" id="NF000744">
    <property type="entry name" value="PRK00045.1-3"/>
    <property type="match status" value="1"/>
</dbReference>
<dbReference type="InterPro" id="IPR015896">
    <property type="entry name" value="4pyrrol_synth_GluRdtase_dimer"/>
</dbReference>
<dbReference type="PANTHER" id="PTHR43013">
    <property type="entry name" value="GLUTAMYL-TRNA REDUCTASE"/>
    <property type="match status" value="1"/>
</dbReference>
<dbReference type="SUPFAM" id="SSF51735">
    <property type="entry name" value="NAD(P)-binding Rossmann-fold domains"/>
    <property type="match status" value="1"/>
</dbReference>
<feature type="binding site" evidence="8">
    <location>
        <position position="109"/>
    </location>
    <ligand>
        <name>substrate</name>
    </ligand>
</feature>
<keyword evidence="6 8" id="KW-0627">Porphyrin biosynthesis</keyword>
<evidence type="ECO:0000256" key="3">
    <source>
        <dbReference type="ARBA" id="ARBA00012970"/>
    </source>
</evidence>
<dbReference type="Pfam" id="PF00745">
    <property type="entry name" value="GlutR_dimer"/>
    <property type="match status" value="1"/>
</dbReference>
<evidence type="ECO:0000313" key="14">
    <source>
        <dbReference type="Proteomes" id="UP001500051"/>
    </source>
</evidence>
<feature type="binding site" evidence="8">
    <location>
        <position position="120"/>
    </location>
    <ligand>
        <name>substrate</name>
    </ligand>
</feature>
<evidence type="ECO:0000256" key="1">
    <source>
        <dbReference type="ARBA" id="ARBA00005059"/>
    </source>
</evidence>
<dbReference type="SUPFAM" id="SSF69742">
    <property type="entry name" value="Glutamyl tRNA-reductase catalytic, N-terminal domain"/>
    <property type="match status" value="1"/>
</dbReference>
<keyword evidence="14" id="KW-1185">Reference proteome</keyword>
<dbReference type="EMBL" id="BAAAYX010000026">
    <property type="protein sequence ID" value="GAA3718047.1"/>
    <property type="molecule type" value="Genomic_DNA"/>
</dbReference>
<accession>A0ABP7EG69</accession>
<dbReference type="InterPro" id="IPR036453">
    <property type="entry name" value="GluRdtase_dimer_dom_sf"/>
</dbReference>
<dbReference type="PANTHER" id="PTHR43013:SF1">
    <property type="entry name" value="GLUTAMYL-TRNA REDUCTASE"/>
    <property type="match status" value="1"/>
</dbReference>
<dbReference type="PIRSF" id="PIRSF000445">
    <property type="entry name" value="4pyrrol_synth_GluRdtase"/>
    <property type="match status" value="1"/>
</dbReference>
<feature type="binding site" evidence="8">
    <location>
        <begin position="114"/>
        <end position="116"/>
    </location>
    <ligand>
        <name>substrate</name>
    </ligand>
</feature>
<name>A0ABP7EG69_9ACTN</name>
<feature type="binding site" evidence="8">
    <location>
        <begin position="189"/>
        <end position="194"/>
    </location>
    <ligand>
        <name>NADP(+)</name>
        <dbReference type="ChEBI" id="CHEBI:58349"/>
    </ligand>
</feature>
<dbReference type="InterPro" id="IPR036291">
    <property type="entry name" value="NAD(P)-bd_dom_sf"/>
</dbReference>
<dbReference type="NCBIfam" id="TIGR01035">
    <property type="entry name" value="hemA"/>
    <property type="match status" value="1"/>
</dbReference>
<keyword evidence="5 8" id="KW-0560">Oxidoreductase</keyword>
<proteinExistence type="inferred from homology"/>
<sequence>MSILAVSVSHKTTSVDVLARVAMDQATATKLAQTLLAGDHVDEAVVLSTCNRTEMYASVSRFHGGLDDVTQALAALSGVEVAELRQMCAVYFDEGAVAHTFSVAAGLDSMVVGENQILGQVKAALTSCQTHGTVGTVLNALFQQALRVGKRVQTETEIGSAGRSLVTAAYELLESDLGPLAGRRLLVLGAGSMAGLAARTAAAAGAQVTCVNRTYERAQRLATTIGGHARPLAELPEALTEAELVVTCTGARDVFLDAAQLAHSPVVGIVDLALPADVSDDVTDLGLVLVNLARLVGDQPDHASRGEIEAARALVGGEVNDFLGLRRAAQVAPTVVALRTMASEVVSAELARLDGRAPELSDRERDEVHRTVRRVVDKLLHQPTVRVQELSSDPESLDYAAALRELFALHPRTVAAVMSPTVNGAPTPSPLS</sequence>
<evidence type="ECO:0000256" key="7">
    <source>
        <dbReference type="ARBA" id="ARBA00047464"/>
    </source>
</evidence>
<evidence type="ECO:0000259" key="11">
    <source>
        <dbReference type="Pfam" id="PF01488"/>
    </source>
</evidence>
<comment type="miscellaneous">
    <text evidence="8">During catalysis, the active site Cys acts as a nucleophile attacking the alpha-carbonyl group of tRNA-bound glutamate with the formation of a thioester intermediate between enzyme and glutamate, and the concomitant release of tRNA(Glu). The thioester intermediate is finally reduced by direct hydride transfer from NADPH, to form the product GSA.</text>
</comment>
<dbReference type="Gene3D" id="3.30.460.30">
    <property type="entry name" value="Glutamyl-tRNA reductase, N-terminal domain"/>
    <property type="match status" value="1"/>
</dbReference>
<evidence type="ECO:0000256" key="9">
    <source>
        <dbReference type="RuleBase" id="RU000584"/>
    </source>
</evidence>
<dbReference type="InterPro" id="IPR015895">
    <property type="entry name" value="4pyrrol_synth_GluRdtase_N"/>
</dbReference>
<evidence type="ECO:0000256" key="8">
    <source>
        <dbReference type="HAMAP-Rule" id="MF_00087"/>
    </source>
</evidence>
<dbReference type="CDD" id="cd05213">
    <property type="entry name" value="NAD_bind_Glutamyl_tRNA_reduct"/>
    <property type="match status" value="1"/>
</dbReference>
<comment type="subunit">
    <text evidence="8">Homodimer.</text>
</comment>
<feature type="domain" description="Glutamyl-tRNA reductase N-terminal" evidence="12">
    <location>
        <begin position="6"/>
        <end position="156"/>
    </location>
</feature>
<comment type="pathway">
    <text evidence="1 8 9">Porphyrin-containing compound metabolism; protoporphyrin-IX biosynthesis; 5-aminolevulinate from L-glutamyl-tRNA(Glu): step 1/2.</text>
</comment>
<dbReference type="Proteomes" id="UP001500051">
    <property type="component" value="Unassembled WGS sequence"/>
</dbReference>
<dbReference type="Pfam" id="PF05201">
    <property type="entry name" value="GlutR_N"/>
    <property type="match status" value="1"/>
</dbReference>
<dbReference type="SUPFAM" id="SSF69075">
    <property type="entry name" value="Glutamyl tRNA-reductase dimerization domain"/>
    <property type="match status" value="1"/>
</dbReference>
<evidence type="ECO:0000256" key="2">
    <source>
        <dbReference type="ARBA" id="ARBA00005916"/>
    </source>
</evidence>
<evidence type="ECO:0000256" key="6">
    <source>
        <dbReference type="ARBA" id="ARBA00023244"/>
    </source>
</evidence>
<gene>
    <name evidence="8" type="primary">hemA</name>
    <name evidence="13" type="ORF">GCM10022204_42480</name>
</gene>
<dbReference type="EC" id="1.2.1.70" evidence="3 8"/>